<protein>
    <submittedName>
        <fullName evidence="1">Uncharacterized protein</fullName>
    </submittedName>
</protein>
<evidence type="ECO:0000313" key="1">
    <source>
        <dbReference type="EMBL" id="SVA33720.1"/>
    </source>
</evidence>
<gene>
    <name evidence="1" type="ORF">METZ01_LOCUS86574</name>
</gene>
<name>A0A381V036_9ZZZZ</name>
<accession>A0A381V036</accession>
<reference evidence="1" key="1">
    <citation type="submission" date="2018-05" db="EMBL/GenBank/DDBJ databases">
        <authorList>
            <person name="Lanie J.A."/>
            <person name="Ng W.-L."/>
            <person name="Kazmierczak K.M."/>
            <person name="Andrzejewski T.M."/>
            <person name="Davidsen T.M."/>
            <person name="Wayne K.J."/>
            <person name="Tettelin H."/>
            <person name="Glass J.I."/>
            <person name="Rusch D."/>
            <person name="Podicherti R."/>
            <person name="Tsui H.-C.T."/>
            <person name="Winkler M.E."/>
        </authorList>
    </citation>
    <scope>NUCLEOTIDE SEQUENCE</scope>
</reference>
<organism evidence="1">
    <name type="scientific">marine metagenome</name>
    <dbReference type="NCBI Taxonomy" id="408172"/>
    <lineage>
        <taxon>unclassified sequences</taxon>
        <taxon>metagenomes</taxon>
        <taxon>ecological metagenomes</taxon>
    </lineage>
</organism>
<sequence>MEAMPCPHCGEPLDRVLDLPYGYWEWDGERYALKSTADTVNVAPWTCNGCLGSLRPFHPQDVTAGSLTGS</sequence>
<proteinExistence type="predicted"/>
<dbReference type="EMBL" id="UINC01007510">
    <property type="protein sequence ID" value="SVA33720.1"/>
    <property type="molecule type" value="Genomic_DNA"/>
</dbReference>
<dbReference type="AlphaFoldDB" id="A0A381V036"/>